<feature type="domain" description="Chorismate-utilising enzyme C-terminal" evidence="5">
    <location>
        <begin position="166"/>
        <end position="418"/>
    </location>
</feature>
<keyword evidence="3" id="KW-0460">Magnesium</keyword>
<comment type="cofactor">
    <cofactor evidence="1">
        <name>Mg(2+)</name>
        <dbReference type="ChEBI" id="CHEBI:18420"/>
    </cofactor>
</comment>
<sequence>MTTPPLELATRLAATVESQHYTLYERGDECSIGLDAVLQVVIEPDGTVRRSDAALGPASSPCAGLAQALAGIPFEGWRAYGRADFELAHLLHDGLGGSQGSRPLLTLSIPRAEIRLRPGQALLRALDSADLDDLQARVVAQDAASEPAAGQPVQIGVDTHPGEERLYKQHVAAVLAEMHAHAYQKVILSRTVEAPADLDMAASYLAGRRYNTPARSFLLRDGAFQAYGFSPETVVEIDALGRVSTQPLAGTRALCGDSAENERLRRELLADPKEIAEHAVSVKLALQEMALICSPDSLGVSEFMEVSCRGSVQHLASRVSGRLASGRDAWSAFETLFPAVTASGIPKREALDSIRRHEPAPRGLYSGCVLLVDSDGAMDAALVLRAVYRHGERCWLQAGAGLVPSSTTEREWTETCEKLASVACHLRRRPLPDAAD</sequence>
<evidence type="ECO:0000256" key="4">
    <source>
        <dbReference type="ARBA" id="ARBA00023239"/>
    </source>
</evidence>
<evidence type="ECO:0000256" key="2">
    <source>
        <dbReference type="ARBA" id="ARBA00022723"/>
    </source>
</evidence>
<evidence type="ECO:0000256" key="1">
    <source>
        <dbReference type="ARBA" id="ARBA00001946"/>
    </source>
</evidence>
<dbReference type="InterPro" id="IPR015890">
    <property type="entry name" value="Chorismate_C"/>
</dbReference>
<dbReference type="EMBL" id="JAJGQJ010000025">
    <property type="protein sequence ID" value="MCC4620776.1"/>
    <property type="molecule type" value="Genomic_DNA"/>
</dbReference>
<dbReference type="Gene3D" id="3.60.120.10">
    <property type="entry name" value="Anthranilate synthase"/>
    <property type="match status" value="1"/>
</dbReference>
<dbReference type="PANTHER" id="PTHR11236:SF48">
    <property type="entry name" value="ISOCHORISMATE SYNTHASE MENF"/>
    <property type="match status" value="1"/>
</dbReference>
<dbReference type="InterPro" id="IPR005801">
    <property type="entry name" value="ADC_synthase"/>
</dbReference>
<evidence type="ECO:0000256" key="3">
    <source>
        <dbReference type="ARBA" id="ARBA00022842"/>
    </source>
</evidence>
<proteinExistence type="predicted"/>
<accession>A0ABS8HF17</accession>
<organism evidence="6 7">
    <name type="scientific">Xanthomonas cassavae CFBP 4642</name>
    <dbReference type="NCBI Taxonomy" id="1219375"/>
    <lineage>
        <taxon>Bacteria</taxon>
        <taxon>Pseudomonadati</taxon>
        <taxon>Pseudomonadota</taxon>
        <taxon>Gammaproteobacteria</taxon>
        <taxon>Lysobacterales</taxon>
        <taxon>Lysobacteraceae</taxon>
        <taxon>Xanthomonas</taxon>
    </lineage>
</organism>
<dbReference type="PANTHER" id="PTHR11236">
    <property type="entry name" value="AMINOBENZOATE/ANTHRANILATE SYNTHASE"/>
    <property type="match status" value="1"/>
</dbReference>
<dbReference type="InterPro" id="IPR019996">
    <property type="entry name" value="Salicylate_synthase"/>
</dbReference>
<dbReference type="NCBIfam" id="TIGR03494">
    <property type="entry name" value="salicyl_syn"/>
    <property type="match status" value="1"/>
</dbReference>
<reference evidence="6 7" key="1">
    <citation type="submission" date="2021-10" db="EMBL/GenBank/DDBJ databases">
        <title>Genome sequencing of Xanthomonas strains from NCPPB.</title>
        <authorList>
            <person name="Hussein R."/>
            <person name="Harrison J."/>
            <person name="Studholme D.J."/>
            <person name="Vicente J."/>
            <person name="Grant M."/>
        </authorList>
    </citation>
    <scope>NUCLEOTIDE SEQUENCE [LARGE SCALE GENOMIC DNA]</scope>
    <source>
        <strain evidence="6 7">NCPPB 101</strain>
    </source>
</reference>
<name>A0ABS8HF17_9XANT</name>
<comment type="caution">
    <text evidence="6">The sequence shown here is derived from an EMBL/GenBank/DDBJ whole genome shotgun (WGS) entry which is preliminary data.</text>
</comment>
<keyword evidence="4" id="KW-0456">Lyase</keyword>
<evidence type="ECO:0000313" key="6">
    <source>
        <dbReference type="EMBL" id="MCC4620776.1"/>
    </source>
</evidence>
<keyword evidence="7" id="KW-1185">Reference proteome</keyword>
<evidence type="ECO:0000313" key="7">
    <source>
        <dbReference type="Proteomes" id="UP001199206"/>
    </source>
</evidence>
<dbReference type="PRINTS" id="PR00095">
    <property type="entry name" value="ANTSNTHASEI"/>
</dbReference>
<gene>
    <name evidence="6" type="ORF">LL965_12010</name>
</gene>
<protein>
    <submittedName>
        <fullName evidence="6">Salicylate synthase</fullName>
    </submittedName>
</protein>
<dbReference type="Pfam" id="PF00425">
    <property type="entry name" value="Chorismate_bind"/>
    <property type="match status" value="1"/>
</dbReference>
<dbReference type="SUPFAM" id="SSF56322">
    <property type="entry name" value="ADC synthase"/>
    <property type="match status" value="1"/>
</dbReference>
<evidence type="ECO:0000259" key="5">
    <source>
        <dbReference type="Pfam" id="PF00425"/>
    </source>
</evidence>
<dbReference type="InterPro" id="IPR019999">
    <property type="entry name" value="Anth_synth_I-like"/>
</dbReference>
<dbReference type="Proteomes" id="UP001199206">
    <property type="component" value="Unassembled WGS sequence"/>
</dbReference>
<keyword evidence="2" id="KW-0479">Metal-binding</keyword>